<comment type="function">
    <text evidence="1">Catalyzes the decarboxylation of four acetate groups of uroporphyrinogen-III to yield coproporphyrinogen-III.</text>
</comment>
<dbReference type="CDD" id="cd00717">
    <property type="entry name" value="URO-D"/>
    <property type="match status" value="1"/>
</dbReference>
<evidence type="ECO:0000256" key="3">
    <source>
        <dbReference type="ARBA" id="ARBA00004804"/>
    </source>
</evidence>
<gene>
    <name evidence="16" type="ORF">AYI68_g754</name>
</gene>
<comment type="subunit">
    <text evidence="5">Homodimer.</text>
</comment>
<evidence type="ECO:0000256" key="1">
    <source>
        <dbReference type="ARBA" id="ARBA00002448"/>
    </source>
</evidence>
<protein>
    <recommendedName>
        <fullName evidence="7 12">Uroporphyrinogen decarboxylase</fullName>
        <ecNumber evidence="6 12">4.1.1.37</ecNumber>
    </recommendedName>
</protein>
<evidence type="ECO:0000256" key="12">
    <source>
        <dbReference type="RuleBase" id="RU000554"/>
    </source>
</evidence>
<keyword evidence="10 12" id="KW-0456">Lyase</keyword>
<evidence type="ECO:0000256" key="2">
    <source>
        <dbReference type="ARBA" id="ARBA00004496"/>
    </source>
</evidence>
<feature type="domain" description="Uroporphyrinogen decarboxylase (URO-D)" evidence="15">
    <location>
        <begin position="152"/>
        <end position="168"/>
    </location>
</feature>
<comment type="catalytic activity">
    <reaction evidence="12">
        <text>uroporphyrinogen III + 4 H(+) = coproporphyrinogen III + 4 CO2</text>
        <dbReference type="Rhea" id="RHEA:19865"/>
        <dbReference type="ChEBI" id="CHEBI:15378"/>
        <dbReference type="ChEBI" id="CHEBI:16526"/>
        <dbReference type="ChEBI" id="CHEBI:57308"/>
        <dbReference type="ChEBI" id="CHEBI:57309"/>
        <dbReference type="EC" id="4.1.1.37"/>
    </reaction>
</comment>
<dbReference type="GO" id="GO:0004853">
    <property type="term" value="F:uroporphyrinogen decarboxylase activity"/>
    <property type="evidence" value="ECO:0007669"/>
    <property type="project" value="UniProtKB-EC"/>
</dbReference>
<dbReference type="SUPFAM" id="SSF51726">
    <property type="entry name" value="UROD/MetE-like"/>
    <property type="match status" value="1"/>
</dbReference>
<dbReference type="NCBIfam" id="TIGR01464">
    <property type="entry name" value="hemE"/>
    <property type="match status" value="1"/>
</dbReference>
<dbReference type="Proteomes" id="UP000187455">
    <property type="component" value="Unassembled WGS sequence"/>
</dbReference>
<proteinExistence type="inferred from homology"/>
<evidence type="ECO:0000259" key="15">
    <source>
        <dbReference type="PROSITE" id="PS00907"/>
    </source>
</evidence>
<dbReference type="OrthoDB" id="339900at2759"/>
<keyword evidence="8" id="KW-0963">Cytoplasm</keyword>
<accession>A0A1R0H7L6</accession>
<dbReference type="Pfam" id="PF01208">
    <property type="entry name" value="URO-D"/>
    <property type="match status" value="1"/>
</dbReference>
<evidence type="ECO:0000313" key="17">
    <source>
        <dbReference type="Proteomes" id="UP000187455"/>
    </source>
</evidence>
<dbReference type="STRING" id="133383.A0A1R0H7L6"/>
<evidence type="ECO:0000256" key="8">
    <source>
        <dbReference type="ARBA" id="ARBA00022490"/>
    </source>
</evidence>
<dbReference type="PANTHER" id="PTHR21091">
    <property type="entry name" value="METHYLTETRAHYDROFOLATE:HOMOCYSTEINE METHYLTRANSFERASE RELATED"/>
    <property type="match status" value="1"/>
</dbReference>
<comment type="caution">
    <text evidence="16">The sequence shown here is derived from an EMBL/GenBank/DDBJ whole genome shotgun (WGS) entry which is preliminary data.</text>
</comment>
<dbReference type="PROSITE" id="PS00907">
    <property type="entry name" value="UROD_2"/>
    <property type="match status" value="1"/>
</dbReference>
<keyword evidence="17" id="KW-1185">Reference proteome</keyword>
<dbReference type="GO" id="GO:0005829">
    <property type="term" value="C:cytosol"/>
    <property type="evidence" value="ECO:0007669"/>
    <property type="project" value="TreeGrafter"/>
</dbReference>
<reference evidence="16 17" key="1">
    <citation type="journal article" date="2016" name="Mol. Biol. Evol.">
        <title>Genome-Wide Survey of Gut Fungi (Harpellales) Reveals the First Horizontally Transferred Ubiquitin Gene from a Mosquito Host.</title>
        <authorList>
            <person name="Wang Y."/>
            <person name="White M.M."/>
            <person name="Kvist S."/>
            <person name="Moncalvo J.M."/>
        </authorList>
    </citation>
    <scope>NUCLEOTIDE SEQUENCE [LARGE SCALE GENOMIC DNA]</scope>
    <source>
        <strain evidence="16 17">ALG-7-W6</strain>
    </source>
</reference>
<evidence type="ECO:0000313" key="16">
    <source>
        <dbReference type="EMBL" id="OLY85064.1"/>
    </source>
</evidence>
<feature type="domain" description="Uroporphyrinogen decarboxylase (URO-D)" evidence="14">
    <location>
        <begin position="27"/>
        <end position="36"/>
    </location>
</feature>
<dbReference type="InterPro" id="IPR038071">
    <property type="entry name" value="UROD/MetE-like_sf"/>
</dbReference>
<dbReference type="InterPro" id="IPR006361">
    <property type="entry name" value="Uroporphyrinogen_deCO2ase_HemE"/>
</dbReference>
<dbReference type="GO" id="GO:0006782">
    <property type="term" value="P:protoporphyrinogen IX biosynthetic process"/>
    <property type="evidence" value="ECO:0007669"/>
    <property type="project" value="UniProtKB-UniPathway"/>
</dbReference>
<dbReference type="Gene3D" id="3.20.20.210">
    <property type="match status" value="1"/>
</dbReference>
<dbReference type="EMBL" id="LSSL01000251">
    <property type="protein sequence ID" value="OLY85064.1"/>
    <property type="molecule type" value="Genomic_DNA"/>
</dbReference>
<dbReference type="PROSITE" id="PS00906">
    <property type="entry name" value="UROD_1"/>
    <property type="match status" value="1"/>
</dbReference>
<comment type="pathway">
    <text evidence="3 12">Porphyrin-containing compound metabolism; protoporphyrin-IX biosynthesis; coproporphyrinogen-III from 5-aminolevulinate: step 4/4.</text>
</comment>
<evidence type="ECO:0000256" key="5">
    <source>
        <dbReference type="ARBA" id="ARBA00011738"/>
    </source>
</evidence>
<dbReference type="AlphaFoldDB" id="A0A1R0H7L6"/>
<dbReference type="InterPro" id="IPR000257">
    <property type="entry name" value="Uroporphyrinogen_deCOase"/>
</dbReference>
<evidence type="ECO:0000256" key="7">
    <source>
        <dbReference type="ARBA" id="ARBA00014308"/>
    </source>
</evidence>
<dbReference type="FunFam" id="3.20.20.210:FF:000001">
    <property type="entry name" value="Uroporphyrinogen decarboxylase"/>
    <property type="match status" value="1"/>
</dbReference>
<evidence type="ECO:0000256" key="4">
    <source>
        <dbReference type="ARBA" id="ARBA00009935"/>
    </source>
</evidence>
<sequence>MSNIEFPPLKNDLILRVLKGEKVERAPVWCMRQAGRYLPEFRKIRAEQDFFKVCRTPELAAEVTIQPIRRYAGLLDASIIFSDILVIPQAMGMEVLMVPGKGPHFPDPIVTPADIDKLTDSDPDYSADQELKYVYDALTLTRNLLDGAVPLFGFAGSPWTLMAYMIEGGGSKTLAKAKTFLWRHPKASHELLTRITNVAITYLKGQIRAGAQMLQLFDSWAGELSPADYLVFSYPYLKRIAEEVNLAYPSIPLLVFPKGVHQSIIELYATDTKYSAISLDWTTDPRLVISSISEKMERIGKPLILQGNLDPTLLFADVDVIDKRTEDMCHSFSGANHIANLGHGMMPDHDPEHLKAFLQAVHKHSRK</sequence>
<comment type="subcellular location">
    <subcellularLocation>
        <location evidence="2">Cytoplasm</location>
    </subcellularLocation>
</comment>
<comment type="similarity">
    <text evidence="4 13">Belongs to the uroporphyrinogen decarboxylase family.</text>
</comment>
<dbReference type="UniPathway" id="UPA00251">
    <property type="reaction ID" value="UER00321"/>
</dbReference>
<dbReference type="PANTHER" id="PTHR21091:SF169">
    <property type="entry name" value="UROPORPHYRINOGEN DECARBOXYLASE"/>
    <property type="match status" value="1"/>
</dbReference>
<evidence type="ECO:0000256" key="10">
    <source>
        <dbReference type="ARBA" id="ARBA00023239"/>
    </source>
</evidence>
<dbReference type="HAMAP" id="MF_00218">
    <property type="entry name" value="URO_D"/>
    <property type="match status" value="1"/>
</dbReference>
<keyword evidence="11 12" id="KW-0627">Porphyrin biosynthesis</keyword>
<evidence type="ECO:0000256" key="13">
    <source>
        <dbReference type="RuleBase" id="RU004169"/>
    </source>
</evidence>
<evidence type="ECO:0000259" key="14">
    <source>
        <dbReference type="PROSITE" id="PS00906"/>
    </source>
</evidence>
<organism evidence="16 17">
    <name type="scientific">Smittium mucronatum</name>
    <dbReference type="NCBI Taxonomy" id="133383"/>
    <lineage>
        <taxon>Eukaryota</taxon>
        <taxon>Fungi</taxon>
        <taxon>Fungi incertae sedis</taxon>
        <taxon>Zoopagomycota</taxon>
        <taxon>Kickxellomycotina</taxon>
        <taxon>Harpellomycetes</taxon>
        <taxon>Harpellales</taxon>
        <taxon>Legeriomycetaceae</taxon>
        <taxon>Smittium</taxon>
    </lineage>
</organism>
<name>A0A1R0H7L6_9FUNG</name>
<evidence type="ECO:0000256" key="9">
    <source>
        <dbReference type="ARBA" id="ARBA00022793"/>
    </source>
</evidence>
<evidence type="ECO:0000256" key="11">
    <source>
        <dbReference type="ARBA" id="ARBA00023244"/>
    </source>
</evidence>
<evidence type="ECO:0000256" key="6">
    <source>
        <dbReference type="ARBA" id="ARBA00012288"/>
    </source>
</evidence>
<keyword evidence="9 12" id="KW-0210">Decarboxylase</keyword>
<dbReference type="EC" id="4.1.1.37" evidence="6 12"/>